<name>A0A1R1YRI7_9FUNG</name>
<proteinExistence type="predicted"/>
<gene>
    <name evidence="1" type="ORF">AYI69_g1035</name>
</gene>
<dbReference type="EMBL" id="LSSM01000275">
    <property type="protein sequence ID" value="OMJ29465.1"/>
    <property type="molecule type" value="Genomic_DNA"/>
</dbReference>
<organism evidence="1 2">
    <name type="scientific">Smittium culicis</name>
    <dbReference type="NCBI Taxonomy" id="133412"/>
    <lineage>
        <taxon>Eukaryota</taxon>
        <taxon>Fungi</taxon>
        <taxon>Fungi incertae sedis</taxon>
        <taxon>Zoopagomycota</taxon>
        <taxon>Kickxellomycotina</taxon>
        <taxon>Harpellomycetes</taxon>
        <taxon>Harpellales</taxon>
        <taxon>Legeriomycetaceae</taxon>
        <taxon>Smittium</taxon>
    </lineage>
</organism>
<dbReference type="AlphaFoldDB" id="A0A1R1YRI7"/>
<keyword evidence="2" id="KW-1185">Reference proteome</keyword>
<accession>A0A1R1YRI7</accession>
<comment type="caution">
    <text evidence="1">The sequence shown here is derived from an EMBL/GenBank/DDBJ whole genome shotgun (WGS) entry which is preliminary data.</text>
</comment>
<dbReference type="Proteomes" id="UP000187429">
    <property type="component" value="Unassembled WGS sequence"/>
</dbReference>
<dbReference type="OrthoDB" id="4473401at2759"/>
<protein>
    <submittedName>
        <fullName evidence="1">Uncharacterized protein</fullName>
    </submittedName>
</protein>
<evidence type="ECO:0000313" key="1">
    <source>
        <dbReference type="EMBL" id="OMJ29465.1"/>
    </source>
</evidence>
<reference evidence="2" key="1">
    <citation type="submission" date="2017-01" db="EMBL/GenBank/DDBJ databases">
        <authorList>
            <person name="Wang Y."/>
            <person name="White M."/>
            <person name="Kvist S."/>
            <person name="Moncalvo J.-M."/>
        </authorList>
    </citation>
    <scope>NUCLEOTIDE SEQUENCE [LARGE SCALE GENOMIC DNA]</scope>
    <source>
        <strain evidence="2">ID-206-W2</strain>
    </source>
</reference>
<dbReference type="Gene3D" id="2.70.98.30">
    <property type="entry name" value="Golgi alpha-mannosidase II, domain 4"/>
    <property type="match status" value="1"/>
</dbReference>
<sequence>MEDLIPYDTIYNKILPSKLWRRLVPPYPTNKWWLFLVMDDGKCPIYPLPYAAIASKTHLSFWYPDKVAESDMVYLKKKEGLVVYSKSEFIDRRLIGYEDLSATFSWFTYNSEMISGIGEGYMNCIFLKGSP</sequence>
<evidence type="ECO:0000313" key="2">
    <source>
        <dbReference type="Proteomes" id="UP000187429"/>
    </source>
</evidence>